<feature type="domain" description="HPt" evidence="12">
    <location>
        <begin position="745"/>
        <end position="834"/>
    </location>
</feature>
<dbReference type="InterPro" id="IPR003594">
    <property type="entry name" value="HATPase_dom"/>
</dbReference>
<dbReference type="InterPro" id="IPR005467">
    <property type="entry name" value="His_kinase_dom"/>
</dbReference>
<evidence type="ECO:0000259" key="10">
    <source>
        <dbReference type="PROSITE" id="PS50112"/>
    </source>
</evidence>
<feature type="modified residue" description="4-aspartylphosphate" evidence="6">
    <location>
        <position position="77"/>
    </location>
</feature>
<dbReference type="EMBL" id="JBBKZU010000007">
    <property type="protein sequence ID" value="MEJ8812766.1"/>
    <property type="molecule type" value="Genomic_DNA"/>
</dbReference>
<dbReference type="InterPro" id="IPR004358">
    <property type="entry name" value="Sig_transdc_His_kin-like_C"/>
</dbReference>
<evidence type="ECO:0000256" key="7">
    <source>
        <dbReference type="SAM" id="Coils"/>
    </source>
</evidence>
<organism evidence="13 14">
    <name type="scientific">Variovorax ureilyticus</name>
    <dbReference type="NCBI Taxonomy" id="1836198"/>
    <lineage>
        <taxon>Bacteria</taxon>
        <taxon>Pseudomonadati</taxon>
        <taxon>Pseudomonadota</taxon>
        <taxon>Betaproteobacteria</taxon>
        <taxon>Burkholderiales</taxon>
        <taxon>Comamonadaceae</taxon>
        <taxon>Variovorax</taxon>
    </lineage>
</organism>
<keyword evidence="3 6" id="KW-0597">Phosphoprotein</keyword>
<dbReference type="InterPro" id="IPR000700">
    <property type="entry name" value="PAS-assoc_C"/>
</dbReference>
<accession>A0ABU8VGN6</accession>
<dbReference type="InterPro" id="IPR035965">
    <property type="entry name" value="PAS-like_dom_sf"/>
</dbReference>
<dbReference type="PROSITE" id="PS50112">
    <property type="entry name" value="PAS"/>
    <property type="match status" value="1"/>
</dbReference>
<dbReference type="CDD" id="cd00156">
    <property type="entry name" value="REC"/>
    <property type="match status" value="1"/>
</dbReference>
<dbReference type="Gene3D" id="3.30.450.20">
    <property type="entry name" value="PAS domain"/>
    <property type="match status" value="1"/>
</dbReference>
<evidence type="ECO:0000256" key="4">
    <source>
        <dbReference type="ARBA" id="ARBA00023012"/>
    </source>
</evidence>
<dbReference type="InterPro" id="IPR008207">
    <property type="entry name" value="Sig_transdc_His_kin_Hpt_dom"/>
</dbReference>
<dbReference type="SUPFAM" id="SSF47226">
    <property type="entry name" value="Histidine-containing phosphotransfer domain, HPT domain"/>
    <property type="match status" value="1"/>
</dbReference>
<evidence type="ECO:0000256" key="5">
    <source>
        <dbReference type="PROSITE-ProRule" id="PRU00110"/>
    </source>
</evidence>
<feature type="coiled-coil region" evidence="7">
    <location>
        <begin position="288"/>
        <end position="322"/>
    </location>
</feature>
<dbReference type="SMART" id="SM00388">
    <property type="entry name" value="HisKA"/>
    <property type="match status" value="1"/>
</dbReference>
<evidence type="ECO:0000256" key="3">
    <source>
        <dbReference type="ARBA" id="ARBA00022553"/>
    </source>
</evidence>
<comment type="catalytic activity">
    <reaction evidence="1">
        <text>ATP + protein L-histidine = ADP + protein N-phospho-L-histidine.</text>
        <dbReference type="EC" id="2.7.13.3"/>
    </reaction>
</comment>
<proteinExistence type="predicted"/>
<dbReference type="Pfam" id="PF00072">
    <property type="entry name" value="Response_reg"/>
    <property type="match status" value="2"/>
</dbReference>
<dbReference type="SUPFAM" id="SSF52172">
    <property type="entry name" value="CheY-like"/>
    <property type="match status" value="2"/>
</dbReference>
<dbReference type="InterPro" id="IPR013656">
    <property type="entry name" value="PAS_4"/>
</dbReference>
<dbReference type="EC" id="2.7.13.3" evidence="2"/>
<dbReference type="NCBIfam" id="TIGR00229">
    <property type="entry name" value="sensory_box"/>
    <property type="match status" value="1"/>
</dbReference>
<dbReference type="InterPro" id="IPR000014">
    <property type="entry name" value="PAS"/>
</dbReference>
<evidence type="ECO:0000259" key="8">
    <source>
        <dbReference type="PROSITE" id="PS50109"/>
    </source>
</evidence>
<dbReference type="SUPFAM" id="SSF55785">
    <property type="entry name" value="PYP-like sensor domain (PAS domain)"/>
    <property type="match status" value="1"/>
</dbReference>
<keyword evidence="7" id="KW-0175">Coiled coil</keyword>
<dbReference type="Pfam" id="PF02518">
    <property type="entry name" value="HATPase_c"/>
    <property type="match status" value="1"/>
</dbReference>
<dbReference type="PROSITE" id="PS50110">
    <property type="entry name" value="RESPONSE_REGULATORY"/>
    <property type="match status" value="2"/>
</dbReference>
<dbReference type="InterPro" id="IPR001789">
    <property type="entry name" value="Sig_transdc_resp-reg_receiver"/>
</dbReference>
<dbReference type="CDD" id="cd17546">
    <property type="entry name" value="REC_hyHK_CKI1_RcsC-like"/>
    <property type="match status" value="1"/>
</dbReference>
<dbReference type="InterPro" id="IPR011006">
    <property type="entry name" value="CheY-like_superfamily"/>
</dbReference>
<dbReference type="PRINTS" id="PR00344">
    <property type="entry name" value="BCTRLSENSOR"/>
</dbReference>
<dbReference type="Proteomes" id="UP001365846">
    <property type="component" value="Unassembled WGS sequence"/>
</dbReference>
<feature type="domain" description="PAC" evidence="11">
    <location>
        <begin position="249"/>
        <end position="304"/>
    </location>
</feature>
<dbReference type="Gene3D" id="1.20.120.160">
    <property type="entry name" value="HPT domain"/>
    <property type="match status" value="1"/>
</dbReference>
<keyword evidence="14" id="KW-1185">Reference proteome</keyword>
<evidence type="ECO:0000259" key="12">
    <source>
        <dbReference type="PROSITE" id="PS50894"/>
    </source>
</evidence>
<feature type="modified residue" description="4-aspartylphosphate" evidence="6">
    <location>
        <position position="637"/>
    </location>
</feature>
<dbReference type="InterPro" id="IPR003661">
    <property type="entry name" value="HisK_dim/P_dom"/>
</dbReference>
<feature type="coiled-coil region" evidence="7">
    <location>
        <begin position="141"/>
        <end position="168"/>
    </location>
</feature>
<evidence type="ECO:0000256" key="1">
    <source>
        <dbReference type="ARBA" id="ARBA00000085"/>
    </source>
</evidence>
<dbReference type="SUPFAM" id="SSF47384">
    <property type="entry name" value="Homodimeric domain of signal transducing histidine kinase"/>
    <property type="match status" value="1"/>
</dbReference>
<name>A0ABU8VGN6_9BURK</name>
<dbReference type="InterPro" id="IPR036097">
    <property type="entry name" value="HisK_dim/P_sf"/>
</dbReference>
<dbReference type="Gene3D" id="3.30.565.10">
    <property type="entry name" value="Histidine kinase-like ATPase, C-terminal domain"/>
    <property type="match status" value="1"/>
</dbReference>
<dbReference type="SMART" id="SM00387">
    <property type="entry name" value="HATPase_c"/>
    <property type="match status" value="1"/>
</dbReference>
<evidence type="ECO:0000313" key="14">
    <source>
        <dbReference type="Proteomes" id="UP001365846"/>
    </source>
</evidence>
<dbReference type="CDD" id="cd16922">
    <property type="entry name" value="HATPase_EvgS-ArcB-TorS-like"/>
    <property type="match status" value="1"/>
</dbReference>
<comment type="caution">
    <text evidence="13">The sequence shown here is derived from an EMBL/GenBank/DDBJ whole genome shotgun (WGS) entry which is preliminary data.</text>
</comment>
<evidence type="ECO:0000313" key="13">
    <source>
        <dbReference type="EMBL" id="MEJ8812766.1"/>
    </source>
</evidence>
<dbReference type="SMART" id="SM00448">
    <property type="entry name" value="REC"/>
    <property type="match status" value="2"/>
</dbReference>
<evidence type="ECO:0000256" key="6">
    <source>
        <dbReference type="PROSITE-ProRule" id="PRU00169"/>
    </source>
</evidence>
<dbReference type="PROSITE" id="PS50894">
    <property type="entry name" value="HPT"/>
    <property type="match status" value="1"/>
</dbReference>
<feature type="modified residue" description="Phosphohistidine" evidence="5">
    <location>
        <position position="784"/>
    </location>
</feature>
<feature type="domain" description="Response regulatory" evidence="9">
    <location>
        <begin position="588"/>
        <end position="707"/>
    </location>
</feature>
<evidence type="ECO:0000259" key="9">
    <source>
        <dbReference type="PROSITE" id="PS50110"/>
    </source>
</evidence>
<evidence type="ECO:0000259" key="11">
    <source>
        <dbReference type="PROSITE" id="PS50113"/>
    </source>
</evidence>
<dbReference type="Pfam" id="PF01627">
    <property type="entry name" value="Hpt"/>
    <property type="match status" value="1"/>
</dbReference>
<keyword evidence="4" id="KW-0902">Two-component regulatory system</keyword>
<dbReference type="Pfam" id="PF08448">
    <property type="entry name" value="PAS_4"/>
    <property type="match status" value="1"/>
</dbReference>
<dbReference type="PANTHER" id="PTHR45339:SF5">
    <property type="entry name" value="HISTIDINE KINASE"/>
    <property type="match status" value="1"/>
</dbReference>
<gene>
    <name evidence="13" type="ORF">WKW77_16890</name>
</gene>
<dbReference type="Pfam" id="PF00512">
    <property type="entry name" value="HisKA"/>
    <property type="match status" value="1"/>
</dbReference>
<dbReference type="PROSITE" id="PS50113">
    <property type="entry name" value="PAC"/>
    <property type="match status" value="1"/>
</dbReference>
<feature type="domain" description="PAS" evidence="10">
    <location>
        <begin position="176"/>
        <end position="228"/>
    </location>
</feature>
<feature type="domain" description="Histidine kinase" evidence="8">
    <location>
        <begin position="329"/>
        <end position="551"/>
    </location>
</feature>
<dbReference type="PANTHER" id="PTHR45339">
    <property type="entry name" value="HYBRID SIGNAL TRANSDUCTION HISTIDINE KINASE J"/>
    <property type="match status" value="1"/>
</dbReference>
<dbReference type="CDD" id="cd00130">
    <property type="entry name" value="PAS"/>
    <property type="match status" value="1"/>
</dbReference>
<feature type="domain" description="Response regulatory" evidence="9">
    <location>
        <begin position="26"/>
        <end position="140"/>
    </location>
</feature>
<dbReference type="Gene3D" id="1.10.287.130">
    <property type="match status" value="1"/>
</dbReference>
<sequence>MSRPAAPKANTEALLRGDYPMTTAVRVLHLEDDPADAERIRNGLRGEDVTFEIVWVRNREDFAAALQQQPFDLALIDNEAGGVDLMHRVRQQHPEMPLIMITAHLLTEEEALDCMKAGATDYVLKDRLRRLGFSMRRAFTERQQRKALRQAEEELRALNADLEARVHQRTAELETANAFLNSVLYHIPYHIIVKNADDLTIVRVNRSFEELNGRREEEVVGKTVHDFVVSKEEADFFAAKDREAIALGREVDIPAEPLHARDGSVRVLHAKKLPILDETGRARYVLTLSEDVTEKKRKEREIERLNAALAQRSEEVEAANRAKGTFLATMSHEIRTPMNGMLGMLELLSLTELDAEQRETLGLVRESSRSLLRVIDDILDFSKMEAGKLEVRPEVVSIKRLIEEVHSIYLGNASSKGLIVRRMVDARISPALRVDPVRLRQILNNFVSNAIKFTTEGWIDISVQWLGRADGQERLRFEVKDTGVGISPEDQQRLFQPFTQAEGDAARRRPSGTGLGLVISRQLAQLMGGSIRLESEHGRGTTLILELSLPIAEQPPGSGDGTTGAHAVDTAARRMAPSTAQAETEGTLVLLVDDHPVNRMLLMRQVRALGYAAQTADDGVQALEMWKSGRFGLVITDCHMPHMDGYDLARNIRRLEPGIGRARVPIVACTANAMQGEAESCLAAGMDDFLVKPVELAQLSEKLDRWLPLAGAAPMPTASVDASRGDAPSSSPIDEALLGAKCAGDASMMAEVIAAFRRTCEDDSTALRQAVTADDVAQVTQFAHRMAGAGKMVGALAFASACENIERASRTGQWKSVVAGMPVFEHELALLAAYFERHAQQQVLGGA</sequence>
<dbReference type="RefSeq" id="WP_340358021.1">
    <property type="nucleotide sequence ID" value="NZ_JBBKZU010000007.1"/>
</dbReference>
<dbReference type="PROSITE" id="PS50109">
    <property type="entry name" value="HIS_KIN"/>
    <property type="match status" value="1"/>
</dbReference>
<dbReference type="Gene3D" id="3.40.50.2300">
    <property type="match status" value="2"/>
</dbReference>
<dbReference type="CDD" id="cd00082">
    <property type="entry name" value="HisKA"/>
    <property type="match status" value="1"/>
</dbReference>
<dbReference type="SUPFAM" id="SSF55874">
    <property type="entry name" value="ATPase domain of HSP90 chaperone/DNA topoisomerase II/histidine kinase"/>
    <property type="match status" value="1"/>
</dbReference>
<evidence type="ECO:0000256" key="2">
    <source>
        <dbReference type="ARBA" id="ARBA00012438"/>
    </source>
</evidence>
<protein>
    <recommendedName>
        <fullName evidence="2">histidine kinase</fullName>
        <ecNumber evidence="2">2.7.13.3</ecNumber>
    </recommendedName>
</protein>
<reference evidence="13 14" key="1">
    <citation type="submission" date="2024-03" db="EMBL/GenBank/DDBJ databases">
        <title>Novel species of the genus Variovorax.</title>
        <authorList>
            <person name="Liu Q."/>
            <person name="Xin Y.-H."/>
        </authorList>
    </citation>
    <scope>NUCLEOTIDE SEQUENCE [LARGE SCALE GENOMIC DNA]</scope>
    <source>
        <strain evidence="13 14">KACC 18899</strain>
    </source>
</reference>
<dbReference type="InterPro" id="IPR036890">
    <property type="entry name" value="HATPase_C_sf"/>
</dbReference>
<dbReference type="InterPro" id="IPR036641">
    <property type="entry name" value="HPT_dom_sf"/>
</dbReference>